<dbReference type="Gene3D" id="2.40.50.140">
    <property type="entry name" value="Nucleic acid-binding proteins"/>
    <property type="match status" value="2"/>
</dbReference>
<evidence type="ECO:0000259" key="2">
    <source>
        <dbReference type="Pfam" id="PF09103"/>
    </source>
</evidence>
<name>A0A0N0RSB7_9BASI</name>
<dbReference type="AlphaFoldDB" id="A0A0N0RSB7"/>
<dbReference type="GO" id="GO:0006355">
    <property type="term" value="P:regulation of DNA-templated transcription"/>
    <property type="evidence" value="ECO:0007669"/>
    <property type="project" value="TreeGrafter"/>
</dbReference>
<gene>
    <name evidence="4" type="ORF">Malapachy_1105</name>
</gene>
<dbReference type="InterPro" id="IPR012340">
    <property type="entry name" value="NA-bd_OB-fold"/>
</dbReference>
<dbReference type="EMBL" id="LGAV01000003">
    <property type="protein sequence ID" value="KOS14653.1"/>
    <property type="molecule type" value="Genomic_DNA"/>
</dbReference>
<dbReference type="SUPFAM" id="SSF81872">
    <property type="entry name" value="BRCA2 helical domain"/>
    <property type="match status" value="1"/>
</dbReference>
<feature type="region of interest" description="Disordered" evidence="1">
    <location>
        <begin position="42"/>
        <end position="76"/>
    </location>
</feature>
<dbReference type="InterPro" id="IPR015187">
    <property type="entry name" value="BRCA2_OB_1"/>
</dbReference>
<feature type="domain" description="BRCA2 OB1" evidence="2">
    <location>
        <begin position="362"/>
        <end position="476"/>
    </location>
</feature>
<feature type="domain" description="Breast cancer type 2 susceptibility protein helical" evidence="3">
    <location>
        <begin position="290"/>
        <end position="355"/>
    </location>
</feature>
<dbReference type="Pfam" id="PF09103">
    <property type="entry name" value="BRCA-2_OB1"/>
    <property type="match status" value="1"/>
</dbReference>
<feature type="compositionally biased region" description="Basic residues" evidence="1">
    <location>
        <begin position="156"/>
        <end position="167"/>
    </location>
</feature>
<evidence type="ECO:0000256" key="1">
    <source>
        <dbReference type="SAM" id="MobiDB-lite"/>
    </source>
</evidence>
<dbReference type="GeneID" id="28727490"/>
<evidence type="ECO:0000259" key="3">
    <source>
        <dbReference type="Pfam" id="PF09169"/>
    </source>
</evidence>
<sequence length="724" mass="79452">MPPSPVHATTSSPSEDDDLELNLDEDFFASLDETAWQKLEQHAEPVETGPPAHCIPGPSSSPIGFQKANGKRLARPSALAMEQAAKRLRLHEDDVASADMMDSTFQPASSGSSSSLCSPKTPSMIPQHGSFVAKATTTATPAMATPPRTPGPMGRKTPRPLSLHRRTTLTPSPFRKPVLLGMTPRSLRTGLGSRANPAPFTPPFKKEAPPPSSQLALTQPPATPKPPPCVYDMSARDTSRLTYQQAGLCPRRQTVSTAQQSGVPAEVRILLCEPTKASQYVFAGVAPGTTCGPAEALSALHEAGGVRANLPWVTNHWSLLLWKLAAYVAANPASVSTYWTFDTVVEQLRYRYEREYHQKQYSAVKQLQEQLTPPTRPMVLCVHQILRYDDADDESASVVLQLTDGWYKIRAEVDAPMRRALERGRLRVGQKLGIMYAKLRSFAEGTPVLEALHTSDLVLTSNATSLVRWDTKLGFSRTPYFSSLGRLVPDGGMVGLLEVVIERLYPLGYLQATLDARGVPVYHNDPHSEDEEKERASAWDLQCQHAKEAMVVAAQRLDRAAAWLEARCAPVDYEGVARPDTTSLLTTLESCEGDPCEVLASLERDRHIPLASLGGALCAIRERIAALSAPGTDAYQAALDARCPPRHVRAFRIARVRDAYALRRVCRRSVQLTVWSPPPLTVGARYRVSRVVPTQLRSWRARDTPSDAFLATTSESCWRRIEAP</sequence>
<dbReference type="STRING" id="77020.A0A0N0RSB7"/>
<protein>
    <submittedName>
        <fullName evidence="4">Rad51-associated protein brh2</fullName>
    </submittedName>
</protein>
<dbReference type="InterPro" id="IPR036315">
    <property type="entry name" value="BRCA2_hlx_sf"/>
</dbReference>
<reference evidence="4 5" key="1">
    <citation type="submission" date="2015-07" db="EMBL/GenBank/DDBJ databases">
        <title>Draft Genome Sequence of Malassezia furfur CBS1878 and Malassezia pachydermatis CBS1879.</title>
        <authorList>
            <person name="Triana S."/>
            <person name="Ohm R."/>
            <person name="Gonzalez A."/>
            <person name="DeCock H."/>
            <person name="Restrepo S."/>
            <person name="Celis A."/>
        </authorList>
    </citation>
    <scope>NUCLEOTIDE SEQUENCE [LARGE SCALE GENOMIC DNA]</scope>
    <source>
        <strain evidence="4 5">CBS 1879</strain>
    </source>
</reference>
<comment type="caution">
    <text evidence="4">The sequence shown here is derived from an EMBL/GenBank/DDBJ whole genome shotgun (WGS) entry which is preliminary data.</text>
</comment>
<evidence type="ECO:0000313" key="5">
    <source>
        <dbReference type="Proteomes" id="UP000037751"/>
    </source>
</evidence>
<dbReference type="RefSeq" id="XP_017992285.1">
    <property type="nucleotide sequence ID" value="XM_018135615.1"/>
</dbReference>
<dbReference type="OrthoDB" id="21095at2759"/>
<feature type="region of interest" description="Disordered" evidence="1">
    <location>
        <begin position="141"/>
        <end position="226"/>
    </location>
</feature>
<dbReference type="GO" id="GO:0000724">
    <property type="term" value="P:double-strand break repair via homologous recombination"/>
    <property type="evidence" value="ECO:0007669"/>
    <property type="project" value="InterPro"/>
</dbReference>
<dbReference type="Pfam" id="PF09169">
    <property type="entry name" value="BRCA-2_helical"/>
    <property type="match status" value="1"/>
</dbReference>
<evidence type="ECO:0000313" key="4">
    <source>
        <dbReference type="EMBL" id="KOS14653.1"/>
    </source>
</evidence>
<organism evidence="4 5">
    <name type="scientific">Malassezia pachydermatis</name>
    <dbReference type="NCBI Taxonomy" id="77020"/>
    <lineage>
        <taxon>Eukaryota</taxon>
        <taxon>Fungi</taxon>
        <taxon>Dikarya</taxon>
        <taxon>Basidiomycota</taxon>
        <taxon>Ustilaginomycotina</taxon>
        <taxon>Malasseziomycetes</taxon>
        <taxon>Malasseziales</taxon>
        <taxon>Malasseziaceae</taxon>
        <taxon>Malassezia</taxon>
    </lineage>
</organism>
<dbReference type="InterPro" id="IPR015252">
    <property type="entry name" value="BRCA2_hlx"/>
</dbReference>
<dbReference type="SUPFAM" id="SSF50249">
    <property type="entry name" value="Nucleic acid-binding proteins"/>
    <property type="match status" value="2"/>
</dbReference>
<dbReference type="PANTHER" id="PTHR11289">
    <property type="entry name" value="BREAST CANCER TYPE 2 SUSCEPTIBILITY PROTEIN BRCA2"/>
    <property type="match status" value="1"/>
</dbReference>
<feature type="compositionally biased region" description="Low complexity" evidence="1">
    <location>
        <begin position="141"/>
        <end position="155"/>
    </location>
</feature>
<dbReference type="InterPro" id="IPR015525">
    <property type="entry name" value="BRCA2"/>
</dbReference>
<keyword evidence="5" id="KW-1185">Reference proteome</keyword>
<dbReference type="PANTHER" id="PTHR11289:SF0">
    <property type="entry name" value="BREAST CANCER TYPE 2 SUSCEPTIBILITY PROTEIN"/>
    <property type="match status" value="1"/>
</dbReference>
<dbReference type="VEuPathDB" id="FungiDB:Malapachy_1105"/>
<dbReference type="Proteomes" id="UP000037751">
    <property type="component" value="Unassembled WGS sequence"/>
</dbReference>
<accession>A0A0N0RSB7</accession>
<proteinExistence type="predicted"/>